<dbReference type="NCBIfam" id="TIGR03897">
    <property type="entry name" value="lanti_2_LanM"/>
    <property type="match status" value="1"/>
</dbReference>
<dbReference type="Gene3D" id="1.50.10.10">
    <property type="match status" value="1"/>
</dbReference>
<gene>
    <name evidence="3" type="ORF">AFK71_20385</name>
</gene>
<dbReference type="InterPro" id="IPR017146">
    <property type="entry name" value="Lanti_2_LanM"/>
</dbReference>
<dbReference type="Pfam" id="PF13575">
    <property type="entry name" value="DUF4135"/>
    <property type="match status" value="1"/>
</dbReference>
<dbReference type="EMBL" id="LGTO01000007">
    <property type="protein sequence ID" value="KNE20697.1"/>
    <property type="molecule type" value="Genomic_DNA"/>
</dbReference>
<dbReference type="GO" id="GO:0046872">
    <property type="term" value="F:metal ion binding"/>
    <property type="evidence" value="ECO:0007669"/>
    <property type="project" value="UniProtKB-KW"/>
</dbReference>
<dbReference type="GeneID" id="66870088"/>
<evidence type="ECO:0000259" key="2">
    <source>
        <dbReference type="Pfam" id="PF13575"/>
    </source>
</evidence>
<name>A0A0L0QQ23_VIRPA</name>
<organism evidence="3 4">
    <name type="scientific">Virgibacillus pantothenticus</name>
    <dbReference type="NCBI Taxonomy" id="1473"/>
    <lineage>
        <taxon>Bacteria</taxon>
        <taxon>Bacillati</taxon>
        <taxon>Bacillota</taxon>
        <taxon>Bacilli</taxon>
        <taxon>Bacillales</taxon>
        <taxon>Bacillaceae</taxon>
        <taxon>Virgibacillus</taxon>
    </lineage>
</organism>
<feature type="binding site" evidence="1">
    <location>
        <position position="798"/>
    </location>
    <ligand>
        <name>Zn(2+)</name>
        <dbReference type="ChEBI" id="CHEBI:29105"/>
    </ligand>
</feature>
<dbReference type="InterPro" id="IPR012341">
    <property type="entry name" value="6hp_glycosidase-like_sf"/>
</dbReference>
<keyword evidence="4" id="KW-1185">Reference proteome</keyword>
<dbReference type="SUPFAM" id="SSF158745">
    <property type="entry name" value="LanC-like"/>
    <property type="match status" value="1"/>
</dbReference>
<reference evidence="4" key="1">
    <citation type="submission" date="2015-07" db="EMBL/GenBank/DDBJ databases">
        <title>Fjat-10053 dsm26.</title>
        <authorList>
            <person name="Liu B."/>
            <person name="Wang J."/>
            <person name="Zhu Y."/>
            <person name="Liu G."/>
            <person name="Chen Q."/>
            <person name="Chen Z."/>
            <person name="Lan J."/>
            <person name="Che J."/>
            <person name="Ge C."/>
            <person name="Shi H."/>
            <person name="Pan Z."/>
            <person name="Liu X."/>
        </authorList>
    </citation>
    <scope>NUCLEOTIDE SEQUENCE [LARGE SCALE GENOMIC DNA]</scope>
    <source>
        <strain evidence="4">DSM 26</strain>
    </source>
</reference>
<dbReference type="Proteomes" id="UP000036780">
    <property type="component" value="Unassembled WGS sequence"/>
</dbReference>
<dbReference type="GO" id="GO:0031179">
    <property type="term" value="P:peptide modification"/>
    <property type="evidence" value="ECO:0007669"/>
    <property type="project" value="InterPro"/>
</dbReference>
<dbReference type="InterPro" id="IPR007822">
    <property type="entry name" value="LANC-like"/>
</dbReference>
<keyword evidence="1" id="KW-0862">Zinc</keyword>
<dbReference type="GO" id="GO:0005975">
    <property type="term" value="P:carbohydrate metabolic process"/>
    <property type="evidence" value="ECO:0007669"/>
    <property type="project" value="InterPro"/>
</dbReference>
<protein>
    <recommendedName>
        <fullName evidence="2">Lantibiotic biosynthesis protein dehydration domain-containing protein</fullName>
    </recommendedName>
</protein>
<dbReference type="AlphaFoldDB" id="A0A0L0QQ23"/>
<sequence length="874" mass="101855">MTNIVENNLKKITKGILSKESLNELNPNKIVSDSVISSLNNQIINQLSEDVYYIYTYIYNNHSIDFDIEDFEMYINDDLINEVRSTFNYLPTYLTNKHNLLIEYLNEVFLNLDEIAEDLDLDNITHIKMGEGDSHNGGKTTLKIKCTSKVFFYKPRNSDVEYNLNNFINNILNDYGYEINNYETFSLCEDVKYISPTQEKDIKTFFINKGILSAVLYFLHSTDNHYENVILQNTNPYFIDLECFYAPINKKNQLYLVSDFISNLDSSIFRTGIFPVAISNSYMNISSLTGRKEKVINPFYDYNSYEVKNNKLVSKKLNVYTSDQENLIKVDGKIIEPQYYIKELIHGFEYMTRKILNSKEKYIQLIQGVIGNADAKLRYVYRPTHVYERVLKLLKEPFYMLKKDNAEEAINNIKKDNEPELIFAYEKEALLQGDIPIFYIRDRNLVLGNGKVIYNYFEGNLHNQIEKKIKNFKESDLKLEVDNIKKSLMLSDFNSERKTNHKPHETMLNSPLVKMKKIEEKIRDRKHLHVSFREELAYLSYVNGYLYETGGAILASAYCNKKITDIDSSFYDLIIKIKDNKLLHSEDINITDGLSSYLFIIFSLYKLNNEPEYIEEIKRTINRIKEMDFKLLNIDYFGGLAGALVVVNKIYDFIKTKHTEIIFLKDDVFSIIDRIKDEILERDFKILGAGLAHGLSGIIFALNETQNNFPYMNLSSTIKMLITKEDEQFRENDNNYIDPRTGDLAGYYLCYGLPGILQSRMRLSKEFKDDQMIKSSINRLVNNLMSKENNYIENITLCHGLASVMDLFIDAYNLNYIDQPTLSKLSAVLKKQFLKVGMTYYDNNINYGLGLSGFFYTLIRLENPELPSILLLDC</sequence>
<evidence type="ECO:0000256" key="1">
    <source>
        <dbReference type="PIRSR" id="PIRSR607822-1"/>
    </source>
</evidence>
<evidence type="ECO:0000313" key="3">
    <source>
        <dbReference type="EMBL" id="KNE20697.1"/>
    </source>
</evidence>
<dbReference type="PATRIC" id="fig|1473.5.peg.2835"/>
<dbReference type="SMART" id="SM01260">
    <property type="entry name" value="LANC_like"/>
    <property type="match status" value="1"/>
</dbReference>
<dbReference type="OrthoDB" id="9148343at2"/>
<keyword evidence="1" id="KW-0479">Metal-binding</keyword>
<dbReference type="RefSeq" id="WP_050353279.1">
    <property type="nucleotide sequence ID" value="NZ_CP073011.1"/>
</dbReference>
<feature type="domain" description="Lantibiotic biosynthesis protein dehydration" evidence="2">
    <location>
        <begin position="113"/>
        <end position="440"/>
    </location>
</feature>
<feature type="binding site" evidence="1">
    <location>
        <position position="799"/>
    </location>
    <ligand>
        <name>Zn(2+)</name>
        <dbReference type="ChEBI" id="CHEBI:29105"/>
    </ligand>
</feature>
<dbReference type="PRINTS" id="PR01950">
    <property type="entry name" value="LANCSUPER"/>
</dbReference>
<proteinExistence type="predicted"/>
<feature type="binding site" evidence="1">
    <location>
        <position position="750"/>
    </location>
    <ligand>
        <name>Zn(2+)</name>
        <dbReference type="ChEBI" id="CHEBI:29105"/>
    </ligand>
</feature>
<dbReference type="InterPro" id="IPR025410">
    <property type="entry name" value="Lant_dehyd"/>
</dbReference>
<evidence type="ECO:0000313" key="4">
    <source>
        <dbReference type="Proteomes" id="UP000036780"/>
    </source>
</evidence>
<dbReference type="Pfam" id="PF05147">
    <property type="entry name" value="LANC_like"/>
    <property type="match status" value="1"/>
</dbReference>
<accession>A0A0L0QQ23</accession>
<comment type="caution">
    <text evidence="3">The sequence shown here is derived from an EMBL/GenBank/DDBJ whole genome shotgun (WGS) entry which is preliminary data.</text>
</comment>